<reference evidence="1" key="4">
    <citation type="submission" date="2025-08" db="UniProtKB">
        <authorList>
            <consortium name="Ensembl"/>
        </authorList>
    </citation>
    <scope>IDENTIFICATION</scope>
</reference>
<organism evidence="1 2">
    <name type="scientific">Rhinolophus ferrumequinum</name>
    <name type="common">Greater horseshoe bat</name>
    <dbReference type="NCBI Taxonomy" id="59479"/>
    <lineage>
        <taxon>Eukaryota</taxon>
        <taxon>Metazoa</taxon>
        <taxon>Chordata</taxon>
        <taxon>Craniata</taxon>
        <taxon>Vertebrata</taxon>
        <taxon>Euteleostomi</taxon>
        <taxon>Mammalia</taxon>
        <taxon>Eutheria</taxon>
        <taxon>Laurasiatheria</taxon>
        <taxon>Chiroptera</taxon>
        <taxon>Yinpterochiroptera</taxon>
        <taxon>Rhinolophoidea</taxon>
        <taxon>Rhinolophidae</taxon>
        <taxon>Rhinolophinae</taxon>
        <taxon>Rhinolophus</taxon>
    </lineage>
</organism>
<dbReference type="AlphaFoldDB" id="A0A671F325"/>
<reference evidence="1" key="5">
    <citation type="submission" date="2025-09" db="UniProtKB">
        <authorList>
            <consortium name="Ensembl"/>
        </authorList>
    </citation>
    <scope>IDENTIFICATION</scope>
</reference>
<dbReference type="Proteomes" id="UP000472240">
    <property type="component" value="Chromosome 6"/>
</dbReference>
<reference evidence="2" key="3">
    <citation type="submission" date="2018-12" db="EMBL/GenBank/DDBJ databases">
        <title>G10K-VGP greater horseshoe bat female genome, primary haplotype.</title>
        <authorList>
            <person name="Teeling E."/>
            <person name="Myers G."/>
            <person name="Vernes S."/>
            <person name="Pippel M."/>
            <person name="Winkler S."/>
            <person name="Fedrigo O."/>
            <person name="Rhie A."/>
            <person name="Koren S."/>
            <person name="Phillippy A."/>
            <person name="Lewin H."/>
            <person name="Damas J."/>
            <person name="Howe K."/>
            <person name="Mountcastle J."/>
            <person name="Jarvis E.D."/>
        </authorList>
    </citation>
    <scope>NUCLEOTIDE SEQUENCE [LARGE SCALE GENOMIC DNA]</scope>
</reference>
<evidence type="ECO:0000313" key="2">
    <source>
        <dbReference type="Proteomes" id="UP000472240"/>
    </source>
</evidence>
<proteinExistence type="predicted"/>
<reference evidence="1 2" key="2">
    <citation type="journal article" date="2018" name="Annu Rev Anim Biosci">
        <title>Bat Biology, Genomes, and the Bat1K Project: To Generate Chromosome-Level Genomes for All Living Bat Species.</title>
        <authorList>
            <person name="Teeling E.C."/>
            <person name="Vernes S.C."/>
            <person name="Davalos L.M."/>
            <person name="Ray D.A."/>
            <person name="Gilbert M.T.P."/>
            <person name="Myers E."/>
        </authorList>
    </citation>
    <scope>NUCLEOTIDE SEQUENCE</scope>
</reference>
<keyword evidence="2" id="KW-1185">Reference proteome</keyword>
<reference evidence="1 2" key="1">
    <citation type="journal article" date="2015" name="Annu Rev Anim Biosci">
        <title>The Genome 10K Project: a way forward.</title>
        <authorList>
            <person name="Koepfli K.P."/>
            <person name="Paten B."/>
            <person name="O'Brien S.J."/>
            <person name="Koepfli K.P."/>
            <person name="Paten B."/>
            <person name="Antunes A."/>
            <person name="Belov K."/>
            <person name="Bustamante C."/>
            <person name="Castoe T.A."/>
            <person name="Clawson H."/>
            <person name="Crawford A.J."/>
            <person name="Diekhans M."/>
            <person name="Distel D."/>
            <person name="Durbin R."/>
            <person name="Earl D."/>
            <person name="Fujita M.K."/>
            <person name="Gamble T."/>
            <person name="Georges A."/>
            <person name="Gemmell N."/>
            <person name="Gilbert M.T."/>
            <person name="Graves J.M."/>
            <person name="Green R.E."/>
            <person name="Hickey G."/>
            <person name="Jarvis E.D."/>
            <person name="Johnson W."/>
            <person name="Komissarov A."/>
            <person name="Korf I."/>
            <person name="Kuhn R."/>
            <person name="Larkin D.M."/>
            <person name="Lewin H."/>
            <person name="Lopez J.V."/>
            <person name="Ma J."/>
            <person name="Marques-Bonet T."/>
            <person name="Miller W."/>
            <person name="Murphy R."/>
            <person name="Pevzner P."/>
            <person name="Shapiro B."/>
            <person name="Steiner C."/>
            <person name="Tamazian G."/>
            <person name="Venkatesh B."/>
            <person name="Wang J."/>
            <person name="Wayne R."/>
            <person name="Wiley E."/>
            <person name="Yang H."/>
            <person name="Zhang G."/>
            <person name="Haussler D."/>
            <person name="Ryder O."/>
            <person name="O'Brien S.J."/>
        </authorList>
    </citation>
    <scope>NUCLEOTIDE SEQUENCE</scope>
</reference>
<accession>A0A671F325</accession>
<dbReference type="InParanoid" id="A0A671F325"/>
<dbReference type="GeneTree" id="ENSGT00990000213094"/>
<sequence>MTHIAIKRYLREDYEAINNRNPASRAELVSFKHPRVANCGDRAPESSFQALVLEPHYDDMFAAHLRCTSVVGNHDFIEAYKWSVVVQSFWQAIQAHKENWALPAVCAVALDLRVFVNNPGSWRNLKSRNS</sequence>
<evidence type="ECO:0000313" key="1">
    <source>
        <dbReference type="Ensembl" id="ENSRFEP00010016972.1"/>
    </source>
</evidence>
<protein>
    <submittedName>
        <fullName evidence="1">Uncharacterized protein</fullName>
    </submittedName>
</protein>
<dbReference type="Ensembl" id="ENSRFET00010018511.1">
    <property type="protein sequence ID" value="ENSRFEP00010016972.1"/>
    <property type="gene ID" value="ENSRFEG00010011455.1"/>
</dbReference>
<name>A0A671F325_RHIFE</name>
<dbReference type="OMA" id="PRVANCG"/>